<keyword evidence="6" id="KW-0999">Mitochondrion inner membrane</keyword>
<keyword evidence="12" id="KW-1185">Reference proteome</keyword>
<dbReference type="SMART" id="SM00916">
    <property type="entry name" value="L51_S25_CI-B8"/>
    <property type="match status" value="1"/>
</dbReference>
<dbReference type="PANTHER" id="PTHR12878:SF0">
    <property type="entry name" value="NADH DEHYDROGENASE [UBIQUINONE] 1 ALPHA SUBCOMPLEX SUBUNIT 2"/>
    <property type="match status" value="1"/>
</dbReference>
<evidence type="ECO:0000256" key="2">
    <source>
        <dbReference type="ARBA" id="ARBA00004443"/>
    </source>
</evidence>
<evidence type="ECO:0000256" key="1">
    <source>
        <dbReference type="ARBA" id="ARBA00003195"/>
    </source>
</evidence>
<organism evidence="11 12">
    <name type="scientific">Ganoderma sinense ZZ0214-1</name>
    <dbReference type="NCBI Taxonomy" id="1077348"/>
    <lineage>
        <taxon>Eukaryota</taxon>
        <taxon>Fungi</taxon>
        <taxon>Dikarya</taxon>
        <taxon>Basidiomycota</taxon>
        <taxon>Agaricomycotina</taxon>
        <taxon>Agaricomycetes</taxon>
        <taxon>Polyporales</taxon>
        <taxon>Polyporaceae</taxon>
        <taxon>Ganoderma</taxon>
    </lineage>
</organism>
<sequence length="94" mass="10149">MSSFAKALSPAVREIRILCCQTGAASAGTRQFITSHYPTLKQHNPDLPVLIRQAKGTPARVFARFERGQEKHVEVEGLSAADVASRISQLVGSS</sequence>
<comment type="subcellular location">
    <subcellularLocation>
        <location evidence="2">Mitochondrion inner membrane</location>
        <topology evidence="2">Peripheral membrane protein</topology>
        <orientation evidence="2">Matrix side</orientation>
    </subcellularLocation>
</comment>
<protein>
    <submittedName>
        <fullName evidence="11">Transporter</fullName>
    </submittedName>
</protein>
<evidence type="ECO:0000256" key="8">
    <source>
        <dbReference type="ARBA" id="ARBA00023128"/>
    </source>
</evidence>
<dbReference type="AlphaFoldDB" id="A0A2G8S009"/>
<name>A0A2G8S009_9APHY</name>
<dbReference type="Proteomes" id="UP000230002">
    <property type="component" value="Unassembled WGS sequence"/>
</dbReference>
<reference evidence="11 12" key="1">
    <citation type="journal article" date="2015" name="Sci. Rep.">
        <title>Chromosome-level genome map provides insights into diverse defense mechanisms in the medicinal fungus Ganoderma sinense.</title>
        <authorList>
            <person name="Zhu Y."/>
            <person name="Xu J."/>
            <person name="Sun C."/>
            <person name="Zhou S."/>
            <person name="Xu H."/>
            <person name="Nelson D.R."/>
            <person name="Qian J."/>
            <person name="Song J."/>
            <person name="Luo H."/>
            <person name="Xiang L."/>
            <person name="Li Y."/>
            <person name="Xu Z."/>
            <person name="Ji A."/>
            <person name="Wang L."/>
            <person name="Lu S."/>
            <person name="Hayward A."/>
            <person name="Sun W."/>
            <person name="Li X."/>
            <person name="Schwartz D.C."/>
            <person name="Wang Y."/>
            <person name="Chen S."/>
        </authorList>
    </citation>
    <scope>NUCLEOTIDE SEQUENCE [LARGE SCALE GENOMIC DNA]</scope>
    <source>
        <strain evidence="11 12">ZZ0214-1</strain>
    </source>
</reference>
<proteinExistence type="inferred from homology"/>
<keyword evidence="5" id="KW-0679">Respiratory chain</keyword>
<evidence type="ECO:0000256" key="9">
    <source>
        <dbReference type="ARBA" id="ARBA00023136"/>
    </source>
</evidence>
<dbReference type="PANTHER" id="PTHR12878">
    <property type="entry name" value="NADH-UBIQUINONE OXIDOREDUCTASE B8 SUBUNIT"/>
    <property type="match status" value="1"/>
</dbReference>
<dbReference type="STRING" id="1077348.A0A2G8S009"/>
<keyword evidence="7" id="KW-0249">Electron transport</keyword>
<evidence type="ECO:0000259" key="10">
    <source>
        <dbReference type="SMART" id="SM00916"/>
    </source>
</evidence>
<dbReference type="OrthoDB" id="10250268at2759"/>
<evidence type="ECO:0000256" key="6">
    <source>
        <dbReference type="ARBA" id="ARBA00022792"/>
    </source>
</evidence>
<dbReference type="EMBL" id="AYKW01000034">
    <property type="protein sequence ID" value="PIL27074.1"/>
    <property type="molecule type" value="Genomic_DNA"/>
</dbReference>
<evidence type="ECO:0000256" key="5">
    <source>
        <dbReference type="ARBA" id="ARBA00022660"/>
    </source>
</evidence>
<dbReference type="InterPro" id="IPR016464">
    <property type="entry name" value="NADH_Ub_cplx-1_asu_su-2"/>
</dbReference>
<dbReference type="PIRSF" id="PIRSF005822">
    <property type="entry name" value="NDUA2"/>
    <property type="match status" value="1"/>
</dbReference>
<comment type="similarity">
    <text evidence="3">Belongs to the complex I NDUFA2 subunit family.</text>
</comment>
<gene>
    <name evidence="11" type="ORF">GSI_10213</name>
</gene>
<dbReference type="InterPro" id="IPR036249">
    <property type="entry name" value="Thioredoxin-like_sf"/>
</dbReference>
<dbReference type="Gene3D" id="3.40.30.10">
    <property type="entry name" value="Glutaredoxin"/>
    <property type="match status" value="1"/>
</dbReference>
<evidence type="ECO:0000256" key="3">
    <source>
        <dbReference type="ARBA" id="ARBA00008939"/>
    </source>
</evidence>
<dbReference type="Pfam" id="PF05047">
    <property type="entry name" value="L51_S25_CI-B8"/>
    <property type="match status" value="1"/>
</dbReference>
<evidence type="ECO:0000313" key="12">
    <source>
        <dbReference type="Proteomes" id="UP000230002"/>
    </source>
</evidence>
<comment type="caution">
    <text evidence="11">The sequence shown here is derived from an EMBL/GenBank/DDBJ whole genome shotgun (WGS) entry which is preliminary data.</text>
</comment>
<evidence type="ECO:0000256" key="4">
    <source>
        <dbReference type="ARBA" id="ARBA00022448"/>
    </source>
</evidence>
<dbReference type="GO" id="GO:0005743">
    <property type="term" value="C:mitochondrial inner membrane"/>
    <property type="evidence" value="ECO:0007669"/>
    <property type="project" value="UniProtKB-SubCell"/>
</dbReference>
<feature type="domain" description="Ribosomal protein/NADH dehydrogenase" evidence="10">
    <location>
        <begin position="21"/>
        <end position="94"/>
    </location>
</feature>
<accession>A0A2G8S009</accession>
<evidence type="ECO:0000313" key="11">
    <source>
        <dbReference type="EMBL" id="PIL27074.1"/>
    </source>
</evidence>
<keyword evidence="9" id="KW-0472">Membrane</keyword>
<dbReference type="SUPFAM" id="SSF52833">
    <property type="entry name" value="Thioredoxin-like"/>
    <property type="match status" value="1"/>
</dbReference>
<evidence type="ECO:0000256" key="7">
    <source>
        <dbReference type="ARBA" id="ARBA00022982"/>
    </source>
</evidence>
<dbReference type="InterPro" id="IPR007741">
    <property type="entry name" value="Ribosomal_mL43/mS25/NADH_DH"/>
</dbReference>
<keyword evidence="8" id="KW-0496">Mitochondrion</keyword>
<keyword evidence="4" id="KW-0813">Transport</keyword>
<comment type="function">
    <text evidence="1">Accessory subunit of the mitochondrial membrane respiratory chain NADH dehydrogenase (Complex I), that is believed not to be involved in catalysis. Complex I functions in the transfer of electrons from NADH to the respiratory chain. The immediate electron acceptor for the enzyme is believed to be ubiquinone.</text>
</comment>